<feature type="transmembrane region" description="Helical" evidence="1">
    <location>
        <begin position="112"/>
        <end position="127"/>
    </location>
</feature>
<sequence length="189" mass="20586">MSGSKFNPSTIILLAVVVLVSIFRIAAPHSDNFKEIANFSAVGAIALFGGAYFNNNLKAYGFPLLVLLLSDIFIAQTSGFGFFYGGWYWTYIAFVMMVFASKQLLKKVNTQNLVLSTIVITLIHWVVSDISAMYVPGLYPTTLAGFGACLIAAIPFELKFLYGTLVYGSVMFGVMALYPSLSLKKSVNA</sequence>
<dbReference type="InterPro" id="IPR046487">
    <property type="entry name" value="DUF6580"/>
</dbReference>
<reference evidence="2 3" key="1">
    <citation type="submission" date="2017-04" db="EMBL/GenBank/DDBJ databases">
        <authorList>
            <person name="Afonso C.L."/>
            <person name="Miller P.J."/>
            <person name="Scott M.A."/>
            <person name="Spackman E."/>
            <person name="Goraichik I."/>
            <person name="Dimitrov K.M."/>
            <person name="Suarez D.L."/>
            <person name="Swayne D.E."/>
        </authorList>
    </citation>
    <scope>NUCLEOTIDE SEQUENCE [LARGE SCALE GENOMIC DNA]</scope>
    <source>
        <strain evidence="2 3">DSM 19625</strain>
    </source>
</reference>
<organism evidence="2 3">
    <name type="scientific">Pedobacter nyackensis</name>
    <dbReference type="NCBI Taxonomy" id="475255"/>
    <lineage>
        <taxon>Bacteria</taxon>
        <taxon>Pseudomonadati</taxon>
        <taxon>Bacteroidota</taxon>
        <taxon>Sphingobacteriia</taxon>
        <taxon>Sphingobacteriales</taxon>
        <taxon>Sphingobacteriaceae</taxon>
        <taxon>Pedobacter</taxon>
    </lineage>
</organism>
<gene>
    <name evidence="2" type="ORF">SAMN04488101_10858</name>
</gene>
<keyword evidence="3" id="KW-1185">Reference proteome</keyword>
<name>A0A1W2DT98_9SPHI</name>
<keyword evidence="1" id="KW-1133">Transmembrane helix</keyword>
<keyword evidence="1" id="KW-0472">Membrane</keyword>
<dbReference type="STRING" id="475255.SAMN04488101_10858"/>
<feature type="transmembrane region" description="Helical" evidence="1">
    <location>
        <begin position="133"/>
        <end position="153"/>
    </location>
</feature>
<dbReference type="EMBL" id="FWYB01000008">
    <property type="protein sequence ID" value="SMD00637.1"/>
    <property type="molecule type" value="Genomic_DNA"/>
</dbReference>
<dbReference type="Proteomes" id="UP000192678">
    <property type="component" value="Unassembled WGS sequence"/>
</dbReference>
<feature type="transmembrane region" description="Helical" evidence="1">
    <location>
        <begin position="36"/>
        <end position="53"/>
    </location>
</feature>
<dbReference type="AlphaFoldDB" id="A0A1W2DT98"/>
<evidence type="ECO:0000313" key="3">
    <source>
        <dbReference type="Proteomes" id="UP000192678"/>
    </source>
</evidence>
<evidence type="ECO:0000313" key="2">
    <source>
        <dbReference type="EMBL" id="SMD00637.1"/>
    </source>
</evidence>
<feature type="transmembrane region" description="Helical" evidence="1">
    <location>
        <begin position="160"/>
        <end position="181"/>
    </location>
</feature>
<protein>
    <submittedName>
        <fullName evidence="2">Uncharacterized protein</fullName>
    </submittedName>
</protein>
<keyword evidence="1" id="KW-0812">Transmembrane</keyword>
<dbReference type="OrthoDB" id="9806699at2"/>
<feature type="transmembrane region" description="Helical" evidence="1">
    <location>
        <begin position="82"/>
        <end position="100"/>
    </location>
</feature>
<dbReference type="Pfam" id="PF20221">
    <property type="entry name" value="DUF6580"/>
    <property type="match status" value="1"/>
</dbReference>
<dbReference type="RefSeq" id="WP_084290165.1">
    <property type="nucleotide sequence ID" value="NZ_FWYB01000008.1"/>
</dbReference>
<accession>A0A1W2DT98</accession>
<proteinExistence type="predicted"/>
<evidence type="ECO:0000256" key="1">
    <source>
        <dbReference type="SAM" id="Phobius"/>
    </source>
</evidence>